<keyword evidence="2" id="KW-1185">Reference proteome</keyword>
<dbReference type="Gene3D" id="2.60.120.1000">
    <property type="match status" value="1"/>
</dbReference>
<evidence type="ECO:0000313" key="1">
    <source>
        <dbReference type="EMBL" id="KAL1251504.1"/>
    </source>
</evidence>
<dbReference type="Proteomes" id="UP001558613">
    <property type="component" value="Unassembled WGS sequence"/>
</dbReference>
<name>A0ABR3LIE6_9TELE</name>
<proteinExistence type="predicted"/>
<evidence type="ECO:0000313" key="2">
    <source>
        <dbReference type="Proteomes" id="UP001558613"/>
    </source>
</evidence>
<reference evidence="1 2" key="1">
    <citation type="submission" date="2023-09" db="EMBL/GenBank/DDBJ databases">
        <authorList>
            <person name="Wang M."/>
        </authorList>
    </citation>
    <scope>NUCLEOTIDE SEQUENCE [LARGE SCALE GENOMIC DNA]</scope>
    <source>
        <strain evidence="1">GT-2023</strain>
        <tissue evidence="1">Liver</tissue>
    </source>
</reference>
<accession>A0ABR3LIE6</accession>
<dbReference type="EMBL" id="JAYMGO010000022">
    <property type="protein sequence ID" value="KAL1251504.1"/>
    <property type="molecule type" value="Genomic_DNA"/>
</dbReference>
<gene>
    <name evidence="1" type="ORF">QQF64_019300</name>
</gene>
<sequence length="74" mass="8606">MNRGDDKVWTVVNHNSTKTVRVQGTSLQKPHVMKFNYSASLEQLRTLVGRSEQCQQEVVYLCRKSRLFNTWGGY</sequence>
<comment type="caution">
    <text evidence="1">The sequence shown here is derived from an EMBL/GenBank/DDBJ whole genome shotgun (WGS) entry which is preliminary data.</text>
</comment>
<organism evidence="1 2">
    <name type="scientific">Cirrhinus molitorella</name>
    <name type="common">mud carp</name>
    <dbReference type="NCBI Taxonomy" id="172907"/>
    <lineage>
        <taxon>Eukaryota</taxon>
        <taxon>Metazoa</taxon>
        <taxon>Chordata</taxon>
        <taxon>Craniata</taxon>
        <taxon>Vertebrata</taxon>
        <taxon>Euteleostomi</taxon>
        <taxon>Actinopterygii</taxon>
        <taxon>Neopterygii</taxon>
        <taxon>Teleostei</taxon>
        <taxon>Ostariophysi</taxon>
        <taxon>Cypriniformes</taxon>
        <taxon>Cyprinidae</taxon>
        <taxon>Labeoninae</taxon>
        <taxon>Labeonini</taxon>
        <taxon>Cirrhinus</taxon>
    </lineage>
</organism>
<protein>
    <submittedName>
        <fullName evidence="1">Uncharacterized protein</fullName>
    </submittedName>
</protein>